<dbReference type="EMBL" id="JAGQHS010000054">
    <property type="protein sequence ID" value="MCA9756475.1"/>
    <property type="molecule type" value="Genomic_DNA"/>
</dbReference>
<evidence type="ECO:0000313" key="2">
    <source>
        <dbReference type="EMBL" id="MCA9756475.1"/>
    </source>
</evidence>
<gene>
    <name evidence="2" type="ORF">KDA27_11790</name>
</gene>
<feature type="compositionally biased region" description="Basic and acidic residues" evidence="1">
    <location>
        <begin position="57"/>
        <end position="75"/>
    </location>
</feature>
<proteinExistence type="predicted"/>
<name>A0A956NC26_UNCEI</name>
<protein>
    <submittedName>
        <fullName evidence="2">Uncharacterized protein</fullName>
    </submittedName>
</protein>
<reference evidence="2" key="2">
    <citation type="journal article" date="2021" name="Microbiome">
        <title>Successional dynamics and alternative stable states in a saline activated sludge microbial community over 9 years.</title>
        <authorList>
            <person name="Wang Y."/>
            <person name="Ye J."/>
            <person name="Ju F."/>
            <person name="Liu L."/>
            <person name="Boyd J.A."/>
            <person name="Deng Y."/>
            <person name="Parks D.H."/>
            <person name="Jiang X."/>
            <person name="Yin X."/>
            <person name="Woodcroft B.J."/>
            <person name="Tyson G.W."/>
            <person name="Hugenholtz P."/>
            <person name="Polz M.F."/>
            <person name="Zhang T."/>
        </authorList>
    </citation>
    <scope>NUCLEOTIDE SEQUENCE</scope>
    <source>
        <strain evidence="2">HKST-UBA02</strain>
    </source>
</reference>
<dbReference type="AlphaFoldDB" id="A0A956NC26"/>
<evidence type="ECO:0000256" key="1">
    <source>
        <dbReference type="SAM" id="MobiDB-lite"/>
    </source>
</evidence>
<dbReference type="Proteomes" id="UP000739538">
    <property type="component" value="Unassembled WGS sequence"/>
</dbReference>
<sequence length="75" mass="7963">MSTFVVRFIGTDGPCAGLVRHVATGEEASFTSLSELLAFFEERVPSVGALGTPVGDQQREPTPDESHSSLPRDDG</sequence>
<accession>A0A956NC26</accession>
<organism evidence="2 3">
    <name type="scientific">Eiseniibacteriota bacterium</name>
    <dbReference type="NCBI Taxonomy" id="2212470"/>
    <lineage>
        <taxon>Bacteria</taxon>
        <taxon>Candidatus Eiseniibacteriota</taxon>
    </lineage>
</organism>
<reference evidence="2" key="1">
    <citation type="submission" date="2020-04" db="EMBL/GenBank/DDBJ databases">
        <authorList>
            <person name="Zhang T."/>
        </authorList>
    </citation>
    <scope>NUCLEOTIDE SEQUENCE</scope>
    <source>
        <strain evidence="2">HKST-UBA02</strain>
    </source>
</reference>
<comment type="caution">
    <text evidence="2">The sequence shown here is derived from an EMBL/GenBank/DDBJ whole genome shotgun (WGS) entry which is preliminary data.</text>
</comment>
<evidence type="ECO:0000313" key="3">
    <source>
        <dbReference type="Proteomes" id="UP000739538"/>
    </source>
</evidence>
<feature type="region of interest" description="Disordered" evidence="1">
    <location>
        <begin position="48"/>
        <end position="75"/>
    </location>
</feature>